<dbReference type="Pfam" id="PF00990">
    <property type="entry name" value="GGDEF"/>
    <property type="match status" value="1"/>
</dbReference>
<dbReference type="NCBIfam" id="TIGR00254">
    <property type="entry name" value="GGDEF"/>
    <property type="match status" value="1"/>
</dbReference>
<dbReference type="SMART" id="SM00267">
    <property type="entry name" value="GGDEF"/>
    <property type="match status" value="1"/>
</dbReference>
<protein>
    <recommendedName>
        <fullName evidence="2">diguanylate cyclase</fullName>
        <ecNumber evidence="2">2.7.7.65</ecNumber>
    </recommendedName>
</protein>
<feature type="region of interest" description="Disordered" evidence="4">
    <location>
        <begin position="1"/>
        <end position="59"/>
    </location>
</feature>
<comment type="catalytic activity">
    <reaction evidence="3">
        <text>2 GTP = 3',3'-c-di-GMP + 2 diphosphate</text>
        <dbReference type="Rhea" id="RHEA:24898"/>
        <dbReference type="ChEBI" id="CHEBI:33019"/>
        <dbReference type="ChEBI" id="CHEBI:37565"/>
        <dbReference type="ChEBI" id="CHEBI:58805"/>
        <dbReference type="EC" id="2.7.7.65"/>
    </reaction>
</comment>
<dbReference type="GO" id="GO:0043709">
    <property type="term" value="P:cell adhesion involved in single-species biofilm formation"/>
    <property type="evidence" value="ECO:0007669"/>
    <property type="project" value="TreeGrafter"/>
</dbReference>
<sequence>MHRSTLVVTTGRGARGLVEAGVGGPARRRHRRSPPDDLPGVAAQQRRSRFAGAQGGGPATALADFREHIRLRDQVTANMAGQQAVLRNMEHAIATRAAENRALRKEKAALEQMRRWQAGTIATGALLILLLGYVVMVQLKRGRRLRRLADFDALTHVASRASILSAGESVVAQAQADGTPMCVLTFDIDYFKMVNDTHGHPFGDEVLMEVAKACRRTLRPEDLLGRTGGEEFLVICPGTALPQAQVIAERMRHTVQALPSTAPLEALASLTISIGLAQLQLGQDLKALVRRADHALYRAKRNGRNRVEAAD</sequence>
<dbReference type="InterPro" id="IPR050469">
    <property type="entry name" value="Diguanylate_Cyclase"/>
</dbReference>
<keyword evidence="5" id="KW-0472">Membrane</keyword>
<evidence type="ECO:0000256" key="4">
    <source>
        <dbReference type="SAM" id="MobiDB-lite"/>
    </source>
</evidence>
<keyword evidence="5" id="KW-1133">Transmembrane helix</keyword>
<accession>A0A344J772</accession>
<keyword evidence="5" id="KW-0812">Transmembrane</keyword>
<dbReference type="PROSITE" id="PS50887">
    <property type="entry name" value="GGDEF"/>
    <property type="match status" value="1"/>
</dbReference>
<dbReference type="FunFam" id="3.30.70.270:FF:000001">
    <property type="entry name" value="Diguanylate cyclase domain protein"/>
    <property type="match status" value="1"/>
</dbReference>
<dbReference type="Proteomes" id="UP000251842">
    <property type="component" value="Chromosome"/>
</dbReference>
<feature type="domain" description="GGDEF" evidence="6">
    <location>
        <begin position="179"/>
        <end position="311"/>
    </location>
</feature>
<reference evidence="8" key="1">
    <citation type="submission" date="2018-05" db="EMBL/GenBank/DDBJ databases">
        <title>Luteimonas pekinense sp. nov., isolated from human Meibomian gland secretions, Beijing, China.</title>
        <authorList>
            <person name="Wen T."/>
            <person name="Bai H."/>
            <person name="Lv H."/>
        </authorList>
    </citation>
    <scope>NUCLEOTIDE SEQUENCE [LARGE SCALE GENOMIC DNA]</scope>
    <source>
        <strain evidence="8">83-4</strain>
    </source>
</reference>
<dbReference type="InterPro" id="IPR000160">
    <property type="entry name" value="GGDEF_dom"/>
</dbReference>
<feature type="transmembrane region" description="Helical" evidence="5">
    <location>
        <begin position="116"/>
        <end position="137"/>
    </location>
</feature>
<dbReference type="PANTHER" id="PTHR45138:SF9">
    <property type="entry name" value="DIGUANYLATE CYCLASE DGCM-RELATED"/>
    <property type="match status" value="1"/>
</dbReference>
<dbReference type="OrthoDB" id="6191081at2"/>
<dbReference type="GO" id="GO:0052621">
    <property type="term" value="F:diguanylate cyclase activity"/>
    <property type="evidence" value="ECO:0007669"/>
    <property type="project" value="UniProtKB-EC"/>
</dbReference>
<evidence type="ECO:0000313" key="7">
    <source>
        <dbReference type="EMBL" id="AXA84882.1"/>
    </source>
</evidence>
<evidence type="ECO:0000256" key="1">
    <source>
        <dbReference type="ARBA" id="ARBA00001946"/>
    </source>
</evidence>
<dbReference type="KEGG" id="lue:DCD74_09490"/>
<dbReference type="AlphaFoldDB" id="A0A344J772"/>
<dbReference type="EC" id="2.7.7.65" evidence="2"/>
<dbReference type="PANTHER" id="PTHR45138">
    <property type="entry name" value="REGULATORY COMPONENTS OF SENSORY TRANSDUCTION SYSTEM"/>
    <property type="match status" value="1"/>
</dbReference>
<keyword evidence="8" id="KW-1185">Reference proteome</keyword>
<gene>
    <name evidence="7" type="ORF">DCD74_09490</name>
</gene>
<dbReference type="GO" id="GO:0005886">
    <property type="term" value="C:plasma membrane"/>
    <property type="evidence" value="ECO:0007669"/>
    <property type="project" value="TreeGrafter"/>
</dbReference>
<dbReference type="InterPro" id="IPR043128">
    <property type="entry name" value="Rev_trsase/Diguanyl_cyclase"/>
</dbReference>
<dbReference type="EMBL" id="CP029556">
    <property type="protein sequence ID" value="AXA84882.1"/>
    <property type="molecule type" value="Genomic_DNA"/>
</dbReference>
<dbReference type="Gene3D" id="3.30.70.270">
    <property type="match status" value="1"/>
</dbReference>
<evidence type="ECO:0000256" key="5">
    <source>
        <dbReference type="SAM" id="Phobius"/>
    </source>
</evidence>
<name>A0A344J772_9GAMM</name>
<evidence type="ECO:0000256" key="2">
    <source>
        <dbReference type="ARBA" id="ARBA00012528"/>
    </source>
</evidence>
<dbReference type="GO" id="GO:1902201">
    <property type="term" value="P:negative regulation of bacterial-type flagellum-dependent cell motility"/>
    <property type="evidence" value="ECO:0007669"/>
    <property type="project" value="TreeGrafter"/>
</dbReference>
<dbReference type="InterPro" id="IPR029787">
    <property type="entry name" value="Nucleotide_cyclase"/>
</dbReference>
<evidence type="ECO:0000256" key="3">
    <source>
        <dbReference type="ARBA" id="ARBA00034247"/>
    </source>
</evidence>
<organism evidence="7 8">
    <name type="scientific">Solilutibacter oculi</name>
    <dbReference type="NCBI Taxonomy" id="2698682"/>
    <lineage>
        <taxon>Bacteria</taxon>
        <taxon>Pseudomonadati</taxon>
        <taxon>Pseudomonadota</taxon>
        <taxon>Gammaproteobacteria</taxon>
        <taxon>Lysobacterales</taxon>
        <taxon>Lysobacteraceae</taxon>
        <taxon>Solilutibacter</taxon>
    </lineage>
</organism>
<dbReference type="CDD" id="cd01949">
    <property type="entry name" value="GGDEF"/>
    <property type="match status" value="1"/>
</dbReference>
<evidence type="ECO:0000259" key="6">
    <source>
        <dbReference type="PROSITE" id="PS50887"/>
    </source>
</evidence>
<comment type="cofactor">
    <cofactor evidence="1">
        <name>Mg(2+)</name>
        <dbReference type="ChEBI" id="CHEBI:18420"/>
    </cofactor>
</comment>
<dbReference type="SUPFAM" id="SSF55073">
    <property type="entry name" value="Nucleotide cyclase"/>
    <property type="match status" value="1"/>
</dbReference>
<evidence type="ECO:0000313" key="8">
    <source>
        <dbReference type="Proteomes" id="UP000251842"/>
    </source>
</evidence>
<proteinExistence type="predicted"/>